<gene>
    <name evidence="2" type="ORF">C1SCF055_LOCUS19592</name>
</gene>
<dbReference type="Proteomes" id="UP001152797">
    <property type="component" value="Unassembled WGS sequence"/>
</dbReference>
<dbReference type="EMBL" id="CAMXCT030001758">
    <property type="protein sequence ID" value="CAL4780108.1"/>
    <property type="molecule type" value="Genomic_DNA"/>
</dbReference>
<dbReference type="AlphaFoldDB" id="A0A9P1FYG7"/>
<dbReference type="EMBL" id="CAMXCT010001758">
    <property type="protein sequence ID" value="CAI3992796.1"/>
    <property type="molecule type" value="Genomic_DNA"/>
</dbReference>
<feature type="compositionally biased region" description="Basic residues" evidence="1">
    <location>
        <begin position="13"/>
        <end position="23"/>
    </location>
</feature>
<evidence type="ECO:0000313" key="4">
    <source>
        <dbReference type="Proteomes" id="UP001152797"/>
    </source>
</evidence>
<dbReference type="EMBL" id="CAMXCT020001758">
    <property type="protein sequence ID" value="CAL1146171.1"/>
    <property type="molecule type" value="Genomic_DNA"/>
</dbReference>
<dbReference type="OrthoDB" id="419001at2759"/>
<protein>
    <submittedName>
        <fullName evidence="2">Uncharacterized protein</fullName>
    </submittedName>
</protein>
<proteinExistence type="predicted"/>
<evidence type="ECO:0000313" key="2">
    <source>
        <dbReference type="EMBL" id="CAI3992796.1"/>
    </source>
</evidence>
<sequence>MPGSKIRPSKFSAAKKKVSRKQRAAVSNQKHLKKGIACSKDSKAPPQSLLLANFKQDWTFADVATWSDLKAKTLLRETGCLPSPREQLTCWQCGDTLVPASSSSRSSSTDALDTLQCPQCRTASRHPLKLCNAKHAYTVFWTSMNRGFSPQYKLFVRTAFLFGIKVPLDSMLHCVGDSENPVGRDLLRKWIDFCKFALAFCEIEDQQKILFKQEIVEMDGSKTLIHKGTSKTTWLKRNPRFPQKSRSFLKKPAAKTQTVSTKRGTGKKAVHHGRMLFVKGRFSKQCVALPIRPAATRHGAPSPPESNQVVKKALRRHVEADSCIGASDSGQALKHGFKRAGIPAAHARHHLDEMTPLVSIPKWKLSDKQRKTLKDAAKSSRGGKKAALEMKTVFQIVGGDNATECEVNRTKSQLRRTNALGRGSPANAHVDQLSARRLLRLPGLLNVLNAIGNVRNKVKLALGHEPKDFLVLDKHSSWLFE</sequence>
<comment type="caution">
    <text evidence="2">The sequence shown here is derived from an EMBL/GenBank/DDBJ whole genome shotgun (WGS) entry which is preliminary data.</text>
</comment>
<reference evidence="2" key="1">
    <citation type="submission" date="2022-10" db="EMBL/GenBank/DDBJ databases">
        <authorList>
            <person name="Chen Y."/>
            <person name="Dougan E. K."/>
            <person name="Chan C."/>
            <person name="Rhodes N."/>
            <person name="Thang M."/>
        </authorList>
    </citation>
    <scope>NUCLEOTIDE SEQUENCE</scope>
</reference>
<feature type="region of interest" description="Disordered" evidence="1">
    <location>
        <begin position="1"/>
        <end position="43"/>
    </location>
</feature>
<name>A0A9P1FYG7_9DINO</name>
<accession>A0A9P1FYG7</accession>
<evidence type="ECO:0000256" key="1">
    <source>
        <dbReference type="SAM" id="MobiDB-lite"/>
    </source>
</evidence>
<reference evidence="3" key="2">
    <citation type="submission" date="2024-04" db="EMBL/GenBank/DDBJ databases">
        <authorList>
            <person name="Chen Y."/>
            <person name="Shah S."/>
            <person name="Dougan E. K."/>
            <person name="Thang M."/>
            <person name="Chan C."/>
        </authorList>
    </citation>
    <scope>NUCLEOTIDE SEQUENCE [LARGE SCALE GENOMIC DNA]</scope>
</reference>
<keyword evidence="4" id="KW-1185">Reference proteome</keyword>
<organism evidence="2">
    <name type="scientific">Cladocopium goreaui</name>
    <dbReference type="NCBI Taxonomy" id="2562237"/>
    <lineage>
        <taxon>Eukaryota</taxon>
        <taxon>Sar</taxon>
        <taxon>Alveolata</taxon>
        <taxon>Dinophyceae</taxon>
        <taxon>Suessiales</taxon>
        <taxon>Symbiodiniaceae</taxon>
        <taxon>Cladocopium</taxon>
    </lineage>
</organism>
<evidence type="ECO:0000313" key="3">
    <source>
        <dbReference type="EMBL" id="CAL1146171.1"/>
    </source>
</evidence>